<dbReference type="OrthoDB" id="408631at2759"/>
<dbReference type="InterPro" id="IPR050654">
    <property type="entry name" value="AChE-related_enzymes"/>
</dbReference>
<feature type="domain" description="Carboxylesterase type B" evidence="4">
    <location>
        <begin position="365"/>
        <end position="482"/>
    </location>
</feature>
<dbReference type="Gene3D" id="3.40.50.1820">
    <property type="entry name" value="alpha/beta hydrolase"/>
    <property type="match status" value="2"/>
</dbReference>
<evidence type="ECO:0000259" key="4">
    <source>
        <dbReference type="Pfam" id="PF00135"/>
    </source>
</evidence>
<reference evidence="5 6" key="1">
    <citation type="submission" date="2019-06" db="EMBL/GenBank/DDBJ databases">
        <title>Genome Sequence of the Brown Rot Fungal Pathogen Monilinia laxa.</title>
        <authorList>
            <person name="De Miccolis Angelini R.M."/>
            <person name="Landi L."/>
            <person name="Abate D."/>
            <person name="Pollastro S."/>
            <person name="Romanazzi G."/>
            <person name="Faretra F."/>
        </authorList>
    </citation>
    <scope>NUCLEOTIDE SEQUENCE [LARGE SCALE GENOMIC DNA]</scope>
    <source>
        <strain evidence="5 6">Mlax316</strain>
    </source>
</reference>
<evidence type="ECO:0000256" key="2">
    <source>
        <dbReference type="ARBA" id="ARBA00022801"/>
    </source>
</evidence>
<comment type="similarity">
    <text evidence="1">Belongs to the type-B carboxylesterase/lipase family.</text>
</comment>
<proteinExistence type="inferred from homology"/>
<dbReference type="Proteomes" id="UP000326757">
    <property type="component" value="Unassembled WGS sequence"/>
</dbReference>
<evidence type="ECO:0000313" key="6">
    <source>
        <dbReference type="Proteomes" id="UP000326757"/>
    </source>
</evidence>
<accession>A0A5N6K6Q2</accession>
<dbReference type="PROSITE" id="PS00941">
    <property type="entry name" value="CARBOXYLESTERASE_B_2"/>
    <property type="match status" value="1"/>
</dbReference>
<dbReference type="EMBL" id="VIGI01000007">
    <property type="protein sequence ID" value="KAB8298243.1"/>
    <property type="molecule type" value="Genomic_DNA"/>
</dbReference>
<dbReference type="PANTHER" id="PTHR43918:SF4">
    <property type="entry name" value="CARBOXYLIC ESTER HYDROLASE"/>
    <property type="match status" value="1"/>
</dbReference>
<comment type="caution">
    <text evidence="5">The sequence shown here is derived from an EMBL/GenBank/DDBJ whole genome shotgun (WGS) entry which is preliminary data.</text>
</comment>
<dbReference type="GO" id="GO:0052689">
    <property type="term" value="F:carboxylic ester hydrolase activity"/>
    <property type="evidence" value="ECO:0007669"/>
    <property type="project" value="TreeGrafter"/>
</dbReference>
<dbReference type="AlphaFoldDB" id="A0A5N6K6Q2"/>
<dbReference type="PANTHER" id="PTHR43918">
    <property type="entry name" value="ACETYLCHOLINESTERASE"/>
    <property type="match status" value="1"/>
</dbReference>
<dbReference type="SUPFAM" id="SSF53474">
    <property type="entry name" value="alpha/beta-Hydrolases"/>
    <property type="match status" value="1"/>
</dbReference>
<evidence type="ECO:0000256" key="3">
    <source>
        <dbReference type="SAM" id="SignalP"/>
    </source>
</evidence>
<dbReference type="Pfam" id="PF00135">
    <property type="entry name" value="COesterase"/>
    <property type="match status" value="2"/>
</dbReference>
<protein>
    <recommendedName>
        <fullName evidence="4">Carboxylesterase type B domain-containing protein</fullName>
    </recommendedName>
</protein>
<keyword evidence="3" id="KW-0732">Signal</keyword>
<dbReference type="InterPro" id="IPR029058">
    <property type="entry name" value="AB_hydrolase_fold"/>
</dbReference>
<feature type="domain" description="Carboxylesterase type B" evidence="4">
    <location>
        <begin position="29"/>
        <end position="357"/>
    </location>
</feature>
<organism evidence="5 6">
    <name type="scientific">Monilinia laxa</name>
    <name type="common">Brown rot fungus</name>
    <name type="synonym">Sclerotinia laxa</name>
    <dbReference type="NCBI Taxonomy" id="61186"/>
    <lineage>
        <taxon>Eukaryota</taxon>
        <taxon>Fungi</taxon>
        <taxon>Dikarya</taxon>
        <taxon>Ascomycota</taxon>
        <taxon>Pezizomycotina</taxon>
        <taxon>Leotiomycetes</taxon>
        <taxon>Helotiales</taxon>
        <taxon>Sclerotiniaceae</taxon>
        <taxon>Monilinia</taxon>
    </lineage>
</organism>
<dbReference type="InterPro" id="IPR019819">
    <property type="entry name" value="Carboxylesterase_B_CS"/>
</dbReference>
<keyword evidence="2" id="KW-0378">Hydrolase</keyword>
<evidence type="ECO:0000313" key="5">
    <source>
        <dbReference type="EMBL" id="KAB8298243.1"/>
    </source>
</evidence>
<keyword evidence="6" id="KW-1185">Reference proteome</keyword>
<feature type="chain" id="PRO_5024962390" description="Carboxylesterase type B domain-containing protein" evidence="3">
    <location>
        <begin position="20"/>
        <end position="496"/>
    </location>
</feature>
<feature type="signal peptide" evidence="3">
    <location>
        <begin position="1"/>
        <end position="19"/>
    </location>
</feature>
<dbReference type="InterPro" id="IPR002018">
    <property type="entry name" value="CarbesteraseB"/>
</dbReference>
<sequence length="496" mass="53813">MFSPISLFAYSSLILPALCATTDSNAGLVIETTSGQIHGFINETTPDVRQFLGIPYAEPPIGNLRFAPPQNKTKGAAIQATALPASCMQQTTNRSSIYSNIVSEFMVSGEQSEDCLYLSIWAPATQTKESLPVFVYIPGGGYTSGGQNSLYKIPDQWIQKSQSHIMVVMNYRINVFGFPNAKGITTDKNPGSLDQRKAVEWVYQNIAAFNGDPERLTLWGQSAGGASVDSYAYAYYNDPIVKGIIANSGSAYLLSTTDSTQSNFTALAGMVGCKDLAPEAELACMRKVSATVIEDTLSNYVNSGVTPTIAFTPVPDNVTAFSNPEDRAARGLGVKLPVIIGSNTNEGAGFVAFSEQGPGSEVLFSTTQNIIACPVAHEVSAREKAGLTTYRYQYAGNFTNISPLPWMEAYHSSELPLLFDTHYQYRANSTSFEYELAETMQALWLSFANDPSKAPSVGDLTWPEYKAGEKTMLLFAEDNVATQLVTSERIDENCTF</sequence>
<name>A0A5N6K6Q2_MONLA</name>
<evidence type="ECO:0000256" key="1">
    <source>
        <dbReference type="ARBA" id="ARBA00005964"/>
    </source>
</evidence>
<gene>
    <name evidence="5" type="ORF">EYC80_001976</name>
</gene>